<dbReference type="Pfam" id="PF22848">
    <property type="entry name" value="ASD1_dom"/>
    <property type="match status" value="1"/>
</dbReference>
<evidence type="ECO:0000259" key="9">
    <source>
        <dbReference type="SMART" id="SM00813"/>
    </source>
</evidence>
<evidence type="ECO:0000313" key="11">
    <source>
        <dbReference type="Proteomes" id="UP000443090"/>
    </source>
</evidence>
<gene>
    <name evidence="10" type="primary">abfA_1</name>
    <name evidence="10" type="ORF">LOCC1_G001667</name>
</gene>
<keyword evidence="7" id="KW-0325">Glycoprotein</keyword>
<dbReference type="Pfam" id="PF06964">
    <property type="entry name" value="Alpha-L-AF_C"/>
    <property type="match status" value="1"/>
</dbReference>
<evidence type="ECO:0000256" key="4">
    <source>
        <dbReference type="ARBA" id="ARBA00012670"/>
    </source>
</evidence>
<dbReference type="EC" id="3.2.1.55" evidence="4"/>
<keyword evidence="6" id="KW-0378">Hydrolase</keyword>
<dbReference type="Gene3D" id="3.20.20.80">
    <property type="entry name" value="Glycosidases"/>
    <property type="match status" value="2"/>
</dbReference>
<proteinExistence type="inferred from homology"/>
<dbReference type="Gene3D" id="2.60.120.260">
    <property type="entry name" value="Galactose-binding domain-like"/>
    <property type="match status" value="1"/>
</dbReference>
<evidence type="ECO:0000256" key="1">
    <source>
        <dbReference type="ARBA" id="ARBA00001462"/>
    </source>
</evidence>
<evidence type="ECO:0000256" key="8">
    <source>
        <dbReference type="SAM" id="SignalP"/>
    </source>
</evidence>
<dbReference type="SUPFAM" id="SSF51445">
    <property type="entry name" value="(Trans)glycosidases"/>
    <property type="match status" value="2"/>
</dbReference>
<dbReference type="OrthoDB" id="406864at2759"/>
<dbReference type="InterPro" id="IPR010720">
    <property type="entry name" value="Alpha-L-AF_C"/>
</dbReference>
<keyword evidence="5 8" id="KW-0732">Signal</keyword>
<feature type="chain" id="PRO_5034802423" description="non-reducing end alpha-L-arabinofuranosidase" evidence="8">
    <location>
        <begin position="20"/>
        <end position="565"/>
    </location>
</feature>
<keyword evidence="11" id="KW-1185">Reference proteome</keyword>
<dbReference type="InterPro" id="IPR051563">
    <property type="entry name" value="Glycosyl_Hydrolase_51"/>
</dbReference>
<dbReference type="GO" id="GO:0046373">
    <property type="term" value="P:L-arabinose metabolic process"/>
    <property type="evidence" value="ECO:0007669"/>
    <property type="project" value="InterPro"/>
</dbReference>
<name>A0A8H8SAP4_9HELO</name>
<protein>
    <recommendedName>
        <fullName evidence="4">non-reducing end alpha-L-arabinofuranosidase</fullName>
        <ecNumber evidence="4">3.2.1.55</ecNumber>
    </recommendedName>
</protein>
<dbReference type="AlphaFoldDB" id="A0A8H8SAP4"/>
<organism evidence="10 11">
    <name type="scientific">Lachnellula occidentalis</name>
    <dbReference type="NCBI Taxonomy" id="215460"/>
    <lineage>
        <taxon>Eukaryota</taxon>
        <taxon>Fungi</taxon>
        <taxon>Dikarya</taxon>
        <taxon>Ascomycota</taxon>
        <taxon>Pezizomycotina</taxon>
        <taxon>Leotiomycetes</taxon>
        <taxon>Helotiales</taxon>
        <taxon>Lachnaceae</taxon>
        <taxon>Lachnellula</taxon>
    </lineage>
</organism>
<dbReference type="Proteomes" id="UP000443090">
    <property type="component" value="Unassembled WGS sequence"/>
</dbReference>
<dbReference type="GO" id="GO:0046556">
    <property type="term" value="F:alpha-L-arabinofuranosidase activity"/>
    <property type="evidence" value="ECO:0007669"/>
    <property type="project" value="UniProtKB-EC"/>
</dbReference>
<dbReference type="UniPathway" id="UPA00667"/>
<accession>A0A8H8SAP4</accession>
<comment type="caution">
    <text evidence="10">The sequence shown here is derived from an EMBL/GenBank/DDBJ whole genome shotgun (WGS) entry which is preliminary data.</text>
</comment>
<dbReference type="PANTHER" id="PTHR31776:SF0">
    <property type="entry name" value="ALPHA-L-ARABINOFURANOSIDASE 1"/>
    <property type="match status" value="1"/>
</dbReference>
<feature type="signal peptide" evidence="8">
    <location>
        <begin position="1"/>
        <end position="19"/>
    </location>
</feature>
<evidence type="ECO:0000256" key="3">
    <source>
        <dbReference type="ARBA" id="ARBA00007186"/>
    </source>
</evidence>
<evidence type="ECO:0000256" key="6">
    <source>
        <dbReference type="ARBA" id="ARBA00022801"/>
    </source>
</evidence>
<feature type="domain" description="Alpha-L-arabinofuranosidase C-terminal" evidence="9">
    <location>
        <begin position="367"/>
        <end position="556"/>
    </location>
</feature>
<comment type="catalytic activity">
    <reaction evidence="1">
        <text>Hydrolysis of terminal non-reducing alpha-L-arabinofuranoside residues in alpha-L-arabinosides.</text>
        <dbReference type="EC" id="3.2.1.55"/>
    </reaction>
</comment>
<dbReference type="SMART" id="SM00813">
    <property type="entry name" value="Alpha-L-AF_C"/>
    <property type="match status" value="1"/>
</dbReference>
<dbReference type="InterPro" id="IPR055235">
    <property type="entry name" value="ASD1_cat"/>
</dbReference>
<evidence type="ECO:0000256" key="2">
    <source>
        <dbReference type="ARBA" id="ARBA00004834"/>
    </source>
</evidence>
<comment type="pathway">
    <text evidence="2">Glycan metabolism; L-arabinan degradation.</text>
</comment>
<dbReference type="PANTHER" id="PTHR31776">
    <property type="entry name" value="ALPHA-L-ARABINOFURANOSIDASE 1"/>
    <property type="match status" value="1"/>
</dbReference>
<sequence length="565" mass="59354">MFSSASLLLLTSFVTSAYSATFNVSTTGGNASSPLLYGLMFEDINNSGDGGIHGQLLKNNGFQGDSPGLTAYASVGGTSLSQDTTVNLTTAIQSSLKVSVPSGTTASVGFSNSGYGGVPVNAGTYANYFYIKGNYSGTVTLRLVGSTSGTVFASHDVTVTSSSAKWTYVETSFTASQSSDRSNVWQLLFDGSKVAGSALWFDLVQSFPATYHGRFNGIRNDVGEFLEAIGGSSWEGGSPGARWNWNETIGPLENRPGRQGDWSYPNTDALGLMEYLQWCDDMSLTPVLAIWSGLSLGGGIISGTALTPYVEDALNELEFLLGSTSTTTLPSGIWTDIHHYESPSGFVSSFNEFDNYPRIPGYGIFVGEYANTETDSGTQLLWSNTAAKQVQGAISEAVYMIGLERNSDLVKLASYAPILEHFGLAEWPPDLVGLSSAPNPLTGSISYYVQKLFSTARGDTIRAVSADVDFGPLYWVASSTTRGKWYVKIANYGMASQNATVKIPSASGLSGTAAVQVLSGSAGTSNGPAAVSVQPVNSTLTGSATAGWTFDIPAYGVAVFTASPA</sequence>
<reference evidence="10 11" key="1">
    <citation type="submission" date="2018-05" db="EMBL/GenBank/DDBJ databases">
        <title>Genome sequencing and assembly of the regulated plant pathogen Lachnellula willkommii and related sister species for the development of diagnostic species identification markers.</title>
        <authorList>
            <person name="Giroux E."/>
            <person name="Bilodeau G."/>
        </authorList>
    </citation>
    <scope>NUCLEOTIDE SEQUENCE [LARGE SCALE GENOMIC DNA]</scope>
    <source>
        <strain evidence="10 11">CBS 160.35</strain>
    </source>
</reference>
<comment type="similarity">
    <text evidence="3">Belongs to the glycosyl hydrolase 51 family.</text>
</comment>
<evidence type="ECO:0000256" key="5">
    <source>
        <dbReference type="ARBA" id="ARBA00022729"/>
    </source>
</evidence>
<evidence type="ECO:0000256" key="7">
    <source>
        <dbReference type="ARBA" id="ARBA00023180"/>
    </source>
</evidence>
<dbReference type="EMBL" id="QGMI01000031">
    <property type="protein sequence ID" value="TVY48817.1"/>
    <property type="molecule type" value="Genomic_DNA"/>
</dbReference>
<dbReference type="GO" id="GO:0031222">
    <property type="term" value="P:arabinan catabolic process"/>
    <property type="evidence" value="ECO:0007669"/>
    <property type="project" value="UniProtKB-UniPathway"/>
</dbReference>
<evidence type="ECO:0000313" key="10">
    <source>
        <dbReference type="EMBL" id="TVY48817.1"/>
    </source>
</evidence>
<dbReference type="InterPro" id="IPR017853">
    <property type="entry name" value="GH"/>
</dbReference>